<dbReference type="EMBL" id="JAHRIO010062280">
    <property type="protein sequence ID" value="MEQ2179234.1"/>
    <property type="molecule type" value="Genomic_DNA"/>
</dbReference>
<dbReference type="PANTHER" id="PTHR13020:SF32">
    <property type="entry name" value="TRINUCLEOTIDE REPEAT-CONTAINING GENE 6B PROTEIN"/>
    <property type="match status" value="1"/>
</dbReference>
<keyword evidence="3" id="KW-1185">Reference proteome</keyword>
<comment type="caution">
    <text evidence="2">The sequence shown here is derived from an EMBL/GenBank/DDBJ whole genome shotgun (WGS) entry which is preliminary data.</text>
</comment>
<feature type="region of interest" description="Disordered" evidence="1">
    <location>
        <begin position="1"/>
        <end position="86"/>
    </location>
</feature>
<protein>
    <submittedName>
        <fullName evidence="2">Uncharacterized protein</fullName>
    </submittedName>
</protein>
<gene>
    <name evidence="2" type="ORF">GOODEAATRI_022507</name>
</gene>
<dbReference type="Proteomes" id="UP001476798">
    <property type="component" value="Unassembled WGS sequence"/>
</dbReference>
<reference evidence="2 3" key="1">
    <citation type="submission" date="2021-06" db="EMBL/GenBank/DDBJ databases">
        <authorList>
            <person name="Palmer J.M."/>
        </authorList>
    </citation>
    <scope>NUCLEOTIDE SEQUENCE [LARGE SCALE GENOMIC DNA]</scope>
    <source>
        <strain evidence="2 3">GA_2019</strain>
        <tissue evidence="2">Muscle</tissue>
    </source>
</reference>
<evidence type="ECO:0000256" key="1">
    <source>
        <dbReference type="SAM" id="MobiDB-lite"/>
    </source>
</evidence>
<dbReference type="PANTHER" id="PTHR13020">
    <property type="entry name" value="TRINUCLEOTIDE REPEAT-CONTAINING GENE 6"/>
    <property type="match status" value="1"/>
</dbReference>
<proteinExistence type="predicted"/>
<evidence type="ECO:0000313" key="2">
    <source>
        <dbReference type="EMBL" id="MEQ2179234.1"/>
    </source>
</evidence>
<evidence type="ECO:0000313" key="3">
    <source>
        <dbReference type="Proteomes" id="UP001476798"/>
    </source>
</evidence>
<feature type="compositionally biased region" description="Low complexity" evidence="1">
    <location>
        <begin position="12"/>
        <end position="28"/>
    </location>
</feature>
<feature type="compositionally biased region" description="Gly residues" evidence="1">
    <location>
        <begin position="52"/>
        <end position="68"/>
    </location>
</feature>
<accession>A0ABV0P705</accession>
<name>A0ABV0P705_9TELE</name>
<sequence>MQVKRSCRQPCLALAAGPGGAATPSQGGNNAKRLAVANGQPTSNTSSSTTAGGLGAAGNGSTGSGGGTQAPQQPSRYMPREVPPRFRGQQDHKVLLKRGQPPLSSMLLGGGGGGDGPNANMAAVSGKGSWCCMSGVSNVSPTGVVIPSRYICKKGRRIQVNGNS</sequence>
<feature type="compositionally biased region" description="Low complexity" evidence="1">
    <location>
        <begin position="38"/>
        <end position="51"/>
    </location>
</feature>
<organism evidence="2 3">
    <name type="scientific">Goodea atripinnis</name>
    <dbReference type="NCBI Taxonomy" id="208336"/>
    <lineage>
        <taxon>Eukaryota</taxon>
        <taxon>Metazoa</taxon>
        <taxon>Chordata</taxon>
        <taxon>Craniata</taxon>
        <taxon>Vertebrata</taxon>
        <taxon>Euteleostomi</taxon>
        <taxon>Actinopterygii</taxon>
        <taxon>Neopterygii</taxon>
        <taxon>Teleostei</taxon>
        <taxon>Neoteleostei</taxon>
        <taxon>Acanthomorphata</taxon>
        <taxon>Ovalentaria</taxon>
        <taxon>Atherinomorphae</taxon>
        <taxon>Cyprinodontiformes</taxon>
        <taxon>Goodeidae</taxon>
        <taxon>Goodea</taxon>
    </lineage>
</organism>
<dbReference type="InterPro" id="IPR052068">
    <property type="entry name" value="GW182_domain"/>
</dbReference>